<protein>
    <submittedName>
        <fullName evidence="1">Uncharacterized protein</fullName>
    </submittedName>
</protein>
<name>A0A0A9BD69_ARUDO</name>
<sequence length="43" mass="4751">MSTQTVYFLFGCSGKKRVQSTDNLFLTAIHVRSSGVNVILFGQ</sequence>
<organism evidence="1">
    <name type="scientific">Arundo donax</name>
    <name type="common">Giant reed</name>
    <name type="synonym">Donax arundinaceus</name>
    <dbReference type="NCBI Taxonomy" id="35708"/>
    <lineage>
        <taxon>Eukaryota</taxon>
        <taxon>Viridiplantae</taxon>
        <taxon>Streptophyta</taxon>
        <taxon>Embryophyta</taxon>
        <taxon>Tracheophyta</taxon>
        <taxon>Spermatophyta</taxon>
        <taxon>Magnoliopsida</taxon>
        <taxon>Liliopsida</taxon>
        <taxon>Poales</taxon>
        <taxon>Poaceae</taxon>
        <taxon>PACMAD clade</taxon>
        <taxon>Arundinoideae</taxon>
        <taxon>Arundineae</taxon>
        <taxon>Arundo</taxon>
    </lineage>
</organism>
<reference evidence="1" key="1">
    <citation type="submission" date="2014-09" db="EMBL/GenBank/DDBJ databases">
        <authorList>
            <person name="Magalhaes I.L.F."/>
            <person name="Oliveira U."/>
            <person name="Santos F.R."/>
            <person name="Vidigal T.H.D.A."/>
            <person name="Brescovit A.D."/>
            <person name="Santos A.J."/>
        </authorList>
    </citation>
    <scope>NUCLEOTIDE SEQUENCE</scope>
    <source>
        <tissue evidence="1">Shoot tissue taken approximately 20 cm above the soil surface</tissue>
    </source>
</reference>
<proteinExistence type="predicted"/>
<reference evidence="1" key="2">
    <citation type="journal article" date="2015" name="Data Brief">
        <title>Shoot transcriptome of the giant reed, Arundo donax.</title>
        <authorList>
            <person name="Barrero R.A."/>
            <person name="Guerrero F.D."/>
            <person name="Moolhuijzen P."/>
            <person name="Goolsby J.A."/>
            <person name="Tidwell J."/>
            <person name="Bellgard S.E."/>
            <person name="Bellgard M.I."/>
        </authorList>
    </citation>
    <scope>NUCLEOTIDE SEQUENCE</scope>
    <source>
        <tissue evidence="1">Shoot tissue taken approximately 20 cm above the soil surface</tissue>
    </source>
</reference>
<accession>A0A0A9BD69</accession>
<dbReference type="EMBL" id="GBRH01238745">
    <property type="protein sequence ID" value="JAD59150.1"/>
    <property type="molecule type" value="Transcribed_RNA"/>
</dbReference>
<evidence type="ECO:0000313" key="1">
    <source>
        <dbReference type="EMBL" id="JAD59150.1"/>
    </source>
</evidence>
<dbReference type="AlphaFoldDB" id="A0A0A9BD69"/>